<dbReference type="AlphaFoldDB" id="A0A0F9RQT0"/>
<evidence type="ECO:0000256" key="4">
    <source>
        <dbReference type="ARBA" id="ARBA00023274"/>
    </source>
</evidence>
<dbReference type="GO" id="GO:0022625">
    <property type="term" value="C:cytosolic large ribosomal subunit"/>
    <property type="evidence" value="ECO:0007669"/>
    <property type="project" value="TreeGrafter"/>
</dbReference>
<keyword evidence="3" id="KW-0689">Ribosomal protein</keyword>
<dbReference type="InterPro" id="IPR036789">
    <property type="entry name" value="Ribosomal_uL6-like_a/b-dom_sf"/>
</dbReference>
<dbReference type="NCBIfam" id="NF004037">
    <property type="entry name" value="PRK05518.1"/>
    <property type="match status" value="1"/>
</dbReference>
<dbReference type="GO" id="GO:0003735">
    <property type="term" value="F:structural constituent of ribosome"/>
    <property type="evidence" value="ECO:0007669"/>
    <property type="project" value="InterPro"/>
</dbReference>
<dbReference type="GO" id="GO:0019843">
    <property type="term" value="F:rRNA binding"/>
    <property type="evidence" value="ECO:0007669"/>
    <property type="project" value="UniProtKB-KW"/>
</dbReference>
<dbReference type="InterPro" id="IPR000702">
    <property type="entry name" value="Ribosomal_uL6-like"/>
</dbReference>
<keyword evidence="1" id="KW-0699">rRNA-binding</keyword>
<evidence type="ECO:0000256" key="2">
    <source>
        <dbReference type="ARBA" id="ARBA00022884"/>
    </source>
</evidence>
<dbReference type="PANTHER" id="PTHR11655">
    <property type="entry name" value="60S/50S RIBOSOMAL PROTEIN L6/L9"/>
    <property type="match status" value="1"/>
</dbReference>
<evidence type="ECO:0000259" key="5">
    <source>
        <dbReference type="Pfam" id="PF00347"/>
    </source>
</evidence>
<dbReference type="SUPFAM" id="SSF56053">
    <property type="entry name" value="Ribosomal protein L6"/>
    <property type="match status" value="2"/>
</dbReference>
<evidence type="ECO:0000313" key="6">
    <source>
        <dbReference type="EMBL" id="KKN27326.1"/>
    </source>
</evidence>
<dbReference type="Gene3D" id="3.90.930.12">
    <property type="entry name" value="Ribosomal protein L6, alpha-beta domain"/>
    <property type="match status" value="2"/>
</dbReference>
<evidence type="ECO:0000256" key="1">
    <source>
        <dbReference type="ARBA" id="ARBA00022730"/>
    </source>
</evidence>
<dbReference type="EMBL" id="LAZR01002647">
    <property type="protein sequence ID" value="KKN27326.1"/>
    <property type="molecule type" value="Genomic_DNA"/>
</dbReference>
<feature type="domain" description="Large ribosomal subunit protein uL6 alpha-beta" evidence="5">
    <location>
        <begin position="13"/>
        <end position="85"/>
    </location>
</feature>
<sequence>MVKIAFFKEELEIPEGVEVTLEGGHHIKVKGAEGIVTKDFSHMRGIKVSINNKKIIFSTNFPKSGTLALIKTVVSIINNLIIGVQTNYKYVSKICYSHFPCSVKVDEKNHMLFVENFLGERAPRKSRYPSEVKVELQGEDVYFIGPDKEALGQAAANIKRSCRIRKKDPRVFQDGVYLYKKMSGEEITWEIH</sequence>
<dbReference type="PANTHER" id="PTHR11655:SF16">
    <property type="entry name" value="60S RIBOSOMAL PROTEIN L9"/>
    <property type="match status" value="1"/>
</dbReference>
<keyword evidence="4" id="KW-0687">Ribonucleoprotein</keyword>
<reference evidence="6" key="1">
    <citation type="journal article" date="2015" name="Nature">
        <title>Complex archaea that bridge the gap between prokaryotes and eukaryotes.</title>
        <authorList>
            <person name="Spang A."/>
            <person name="Saw J.H."/>
            <person name="Jorgensen S.L."/>
            <person name="Zaremba-Niedzwiedzka K."/>
            <person name="Martijn J."/>
            <person name="Lind A.E."/>
            <person name="van Eijk R."/>
            <person name="Schleper C."/>
            <person name="Guy L."/>
            <person name="Ettema T.J."/>
        </authorList>
    </citation>
    <scope>NUCLEOTIDE SEQUENCE</scope>
</reference>
<keyword evidence="2" id="KW-0694">RNA-binding</keyword>
<dbReference type="Pfam" id="PF00347">
    <property type="entry name" value="Ribosomal_L6"/>
    <property type="match status" value="2"/>
</dbReference>
<organism evidence="6">
    <name type="scientific">marine sediment metagenome</name>
    <dbReference type="NCBI Taxonomy" id="412755"/>
    <lineage>
        <taxon>unclassified sequences</taxon>
        <taxon>metagenomes</taxon>
        <taxon>ecological metagenomes</taxon>
    </lineage>
</organism>
<accession>A0A0F9RQT0</accession>
<protein>
    <recommendedName>
        <fullName evidence="5">Large ribosomal subunit protein uL6 alpha-beta domain-containing protein</fullName>
    </recommendedName>
</protein>
<comment type="caution">
    <text evidence="6">The sequence shown here is derived from an EMBL/GenBank/DDBJ whole genome shotgun (WGS) entry which is preliminary data.</text>
</comment>
<dbReference type="PIRSF" id="PIRSF002162">
    <property type="entry name" value="Ribosomal_L6"/>
    <property type="match status" value="1"/>
</dbReference>
<gene>
    <name evidence="6" type="ORF">LCGC14_0865820</name>
</gene>
<name>A0A0F9RQT0_9ZZZZ</name>
<proteinExistence type="predicted"/>
<feature type="domain" description="Large ribosomal subunit protein uL6 alpha-beta" evidence="5">
    <location>
        <begin position="99"/>
        <end position="175"/>
    </location>
</feature>
<dbReference type="GO" id="GO:0002181">
    <property type="term" value="P:cytoplasmic translation"/>
    <property type="evidence" value="ECO:0007669"/>
    <property type="project" value="TreeGrafter"/>
</dbReference>
<dbReference type="FunFam" id="3.90.930.12:FF:000008">
    <property type="entry name" value="50S ribosomal protein L6"/>
    <property type="match status" value="1"/>
</dbReference>
<dbReference type="InterPro" id="IPR020040">
    <property type="entry name" value="Ribosomal_uL6_a/b-dom"/>
</dbReference>
<evidence type="ECO:0000256" key="3">
    <source>
        <dbReference type="ARBA" id="ARBA00022980"/>
    </source>
</evidence>